<name>A0A4Z0P705_9BACT</name>
<dbReference type="EMBL" id="SRLA01000002">
    <property type="protein sequence ID" value="TGE08182.1"/>
    <property type="molecule type" value="Genomic_DNA"/>
</dbReference>
<evidence type="ECO:0000256" key="1">
    <source>
        <dbReference type="SAM" id="MobiDB-lite"/>
    </source>
</evidence>
<sequence length="95" mass="9387">MEPNPTSPQPTPGPNTLPAKGTTDTQRTDADAGTNLPPPATPPAAAPATPAEPEATPDSESETTEAPTDPSATSQSDPAGEADPGASNTSNDEPL</sequence>
<accession>A0A4Z0P705</accession>
<dbReference type="Proteomes" id="UP000298337">
    <property type="component" value="Unassembled WGS sequence"/>
</dbReference>
<feature type="region of interest" description="Disordered" evidence="1">
    <location>
        <begin position="1"/>
        <end position="95"/>
    </location>
</feature>
<evidence type="ECO:0000313" key="2">
    <source>
        <dbReference type="EMBL" id="TGE08182.1"/>
    </source>
</evidence>
<dbReference type="AlphaFoldDB" id="A0A4Z0P705"/>
<organism evidence="2 3">
    <name type="scientific">Hymenobacter fodinae</name>
    <dbReference type="NCBI Taxonomy" id="2510796"/>
    <lineage>
        <taxon>Bacteria</taxon>
        <taxon>Pseudomonadati</taxon>
        <taxon>Bacteroidota</taxon>
        <taxon>Cytophagia</taxon>
        <taxon>Cytophagales</taxon>
        <taxon>Hymenobacteraceae</taxon>
        <taxon>Hymenobacter</taxon>
    </lineage>
</organism>
<feature type="compositionally biased region" description="Pro residues" evidence="1">
    <location>
        <begin position="1"/>
        <end position="15"/>
    </location>
</feature>
<keyword evidence="3" id="KW-1185">Reference proteome</keyword>
<reference evidence="2 3" key="1">
    <citation type="submission" date="2019-04" db="EMBL/GenBank/DDBJ databases">
        <authorList>
            <person name="Feng G."/>
            <person name="Zhang J."/>
            <person name="Zhu H."/>
        </authorList>
    </citation>
    <scope>NUCLEOTIDE SEQUENCE [LARGE SCALE GENOMIC DNA]</scope>
    <source>
        <strain evidence="2 3">92R-1</strain>
    </source>
</reference>
<evidence type="ECO:0000313" key="3">
    <source>
        <dbReference type="Proteomes" id="UP000298337"/>
    </source>
</evidence>
<comment type="caution">
    <text evidence="2">The sequence shown here is derived from an EMBL/GenBank/DDBJ whole genome shotgun (WGS) entry which is preliminary data.</text>
</comment>
<feature type="compositionally biased region" description="Pro residues" evidence="1">
    <location>
        <begin position="36"/>
        <end position="45"/>
    </location>
</feature>
<dbReference type="RefSeq" id="WP_135433959.1">
    <property type="nucleotide sequence ID" value="NZ_SRLA01000002.1"/>
</dbReference>
<proteinExistence type="predicted"/>
<feature type="compositionally biased region" description="Polar residues" evidence="1">
    <location>
        <begin position="86"/>
        <end position="95"/>
    </location>
</feature>
<protein>
    <submittedName>
        <fullName evidence="2">Uncharacterized protein</fullName>
    </submittedName>
</protein>
<gene>
    <name evidence="2" type="ORF">EU556_10665</name>
</gene>